<dbReference type="OrthoDB" id="5124083at2"/>
<reference evidence="3" key="1">
    <citation type="submission" date="2018-09" db="EMBL/GenBank/DDBJ databases">
        <authorList>
            <person name="Kim I."/>
        </authorList>
    </citation>
    <scope>NUCLEOTIDE SEQUENCE [LARGE SCALE GENOMIC DNA]</scope>
    <source>
        <strain evidence="3">DD4a</strain>
    </source>
</reference>
<keyword evidence="3" id="KW-1185">Reference proteome</keyword>
<protein>
    <recommendedName>
        <fullName evidence="1">Right handed beta helix domain-containing protein</fullName>
    </recommendedName>
</protein>
<evidence type="ECO:0000259" key="1">
    <source>
        <dbReference type="Pfam" id="PF13229"/>
    </source>
</evidence>
<dbReference type="SUPFAM" id="SSF51126">
    <property type="entry name" value="Pectin lyase-like"/>
    <property type="match status" value="1"/>
</dbReference>
<comment type="caution">
    <text evidence="2">The sequence shown here is derived from an EMBL/GenBank/DDBJ whole genome shotgun (WGS) entry which is preliminary data.</text>
</comment>
<organism evidence="2 3">
    <name type="scientific">Amnibacterium setariae</name>
    <dbReference type="NCBI Taxonomy" id="2306585"/>
    <lineage>
        <taxon>Bacteria</taxon>
        <taxon>Bacillati</taxon>
        <taxon>Actinomycetota</taxon>
        <taxon>Actinomycetes</taxon>
        <taxon>Micrococcales</taxon>
        <taxon>Microbacteriaceae</taxon>
        <taxon>Amnibacterium</taxon>
    </lineage>
</organism>
<dbReference type="Proteomes" id="UP000265742">
    <property type="component" value="Unassembled WGS sequence"/>
</dbReference>
<sequence length="319" mass="33163">MAEASSPSTPPRPTWSPVGAVRALRTILAGRPAGRTTALDAGTFDFADFAASLVGVDLGASGGLRGAGSARTTIAMSGGTSSKAGAVPHADWTTNQLYLMSVTGASPVLSGFTLRGTAQGHLYNGVRIGQATNARVDDLRVVGIPGNDDIPPGETFGINDWRTNGSVYSNIEVDGAGRVGASGFATNSSTNVTVRSGRFHDMRANGTAFWQTSGVTLDDVSVTNNVTGLNFERTTGRIVVNRPVFAGNNQDVYLASDQGGGTLVITDPTFGNTYSGRRINIQVPKTYRGTANHFSRASVKVIIGGVDRTADVVHWVGNS</sequence>
<dbReference type="EMBL" id="QXTG01000003">
    <property type="protein sequence ID" value="RIX26616.1"/>
    <property type="molecule type" value="Genomic_DNA"/>
</dbReference>
<feature type="domain" description="Right handed beta helix" evidence="1">
    <location>
        <begin position="175"/>
        <end position="274"/>
    </location>
</feature>
<dbReference type="InterPro" id="IPR039448">
    <property type="entry name" value="Beta_helix"/>
</dbReference>
<name>A0A3A1TSD4_9MICO</name>
<proteinExistence type="predicted"/>
<dbReference type="AlphaFoldDB" id="A0A3A1TSD4"/>
<accession>A0A3A1TSD4</accession>
<gene>
    <name evidence="2" type="ORF">D1781_17030</name>
</gene>
<evidence type="ECO:0000313" key="3">
    <source>
        <dbReference type="Proteomes" id="UP000265742"/>
    </source>
</evidence>
<evidence type="ECO:0000313" key="2">
    <source>
        <dbReference type="EMBL" id="RIX26616.1"/>
    </source>
</evidence>
<dbReference type="InterPro" id="IPR011050">
    <property type="entry name" value="Pectin_lyase_fold/virulence"/>
</dbReference>
<dbReference type="RefSeq" id="WP_119483692.1">
    <property type="nucleotide sequence ID" value="NZ_QXTG01000003.1"/>
</dbReference>
<dbReference type="Pfam" id="PF13229">
    <property type="entry name" value="Beta_helix"/>
    <property type="match status" value="1"/>
</dbReference>